<accession>A0A5J5GN17</accession>
<evidence type="ECO:0000256" key="3">
    <source>
        <dbReference type="ARBA" id="ARBA00023002"/>
    </source>
</evidence>
<evidence type="ECO:0000313" key="5">
    <source>
        <dbReference type="Proteomes" id="UP000326554"/>
    </source>
</evidence>
<organism evidence="4 5">
    <name type="scientific">Histidinibacterium aquaticum</name>
    <dbReference type="NCBI Taxonomy" id="2613962"/>
    <lineage>
        <taxon>Bacteria</taxon>
        <taxon>Pseudomonadati</taxon>
        <taxon>Pseudomonadota</taxon>
        <taxon>Alphaproteobacteria</taxon>
        <taxon>Rhodobacterales</taxon>
        <taxon>Paracoccaceae</taxon>
        <taxon>Histidinibacterium</taxon>
    </lineage>
</organism>
<evidence type="ECO:0000313" key="4">
    <source>
        <dbReference type="EMBL" id="KAA9008934.1"/>
    </source>
</evidence>
<dbReference type="Pfam" id="PF02571">
    <property type="entry name" value="CbiJ"/>
    <property type="match status" value="1"/>
</dbReference>
<evidence type="ECO:0000256" key="1">
    <source>
        <dbReference type="ARBA" id="ARBA00004953"/>
    </source>
</evidence>
<protein>
    <submittedName>
        <fullName evidence="4">Cobalt-precorrin-6A reductase</fullName>
        <ecNumber evidence="4">1.3.1.106</ecNumber>
    </submittedName>
</protein>
<name>A0A5J5GN17_9RHOB</name>
<dbReference type="AlphaFoldDB" id="A0A5J5GN17"/>
<comment type="pathway">
    <text evidence="1">Cofactor biosynthesis; adenosylcobalamin biosynthesis.</text>
</comment>
<keyword evidence="3 4" id="KW-0560">Oxidoreductase</keyword>
<gene>
    <name evidence="4" type="ORF">F3S47_06635</name>
</gene>
<evidence type="ECO:0000256" key="2">
    <source>
        <dbReference type="ARBA" id="ARBA00022573"/>
    </source>
</evidence>
<dbReference type="GO" id="GO:0009236">
    <property type="term" value="P:cobalamin biosynthetic process"/>
    <property type="evidence" value="ECO:0007669"/>
    <property type="project" value="UniProtKB-UniPathway"/>
</dbReference>
<dbReference type="GO" id="GO:0016994">
    <property type="term" value="F:precorrin-6A reductase activity"/>
    <property type="evidence" value="ECO:0007669"/>
    <property type="project" value="InterPro"/>
</dbReference>
<comment type="caution">
    <text evidence="4">The sequence shown here is derived from an EMBL/GenBank/DDBJ whole genome shotgun (WGS) entry which is preliminary data.</text>
</comment>
<dbReference type="NCBIfam" id="NF005968">
    <property type="entry name" value="PRK08057.1-2"/>
    <property type="match status" value="1"/>
</dbReference>
<dbReference type="EC" id="1.3.1.106" evidence="4"/>
<dbReference type="RefSeq" id="WP_150444467.1">
    <property type="nucleotide sequence ID" value="NZ_VYQE01000002.1"/>
</dbReference>
<dbReference type="PANTHER" id="PTHR36925">
    <property type="entry name" value="COBALT-PRECORRIN-6A REDUCTASE"/>
    <property type="match status" value="1"/>
</dbReference>
<reference evidence="4 5" key="1">
    <citation type="submission" date="2019-09" db="EMBL/GenBank/DDBJ databases">
        <authorList>
            <person name="Park J.-S."/>
            <person name="Choi H.-J."/>
        </authorList>
    </citation>
    <scope>NUCLEOTIDE SEQUENCE [LARGE SCALE GENOMIC DNA]</scope>
    <source>
        <strain evidence="4 5">176SS1-4</strain>
    </source>
</reference>
<dbReference type="PROSITE" id="PS51014">
    <property type="entry name" value="COBK_CBIJ"/>
    <property type="match status" value="1"/>
</dbReference>
<proteinExistence type="predicted"/>
<dbReference type="Proteomes" id="UP000326554">
    <property type="component" value="Unassembled WGS sequence"/>
</dbReference>
<keyword evidence="2" id="KW-0169">Cobalamin biosynthesis</keyword>
<dbReference type="InterPro" id="IPR003723">
    <property type="entry name" value="Precorrin-6x_reduct"/>
</dbReference>
<dbReference type="PANTHER" id="PTHR36925:SF1">
    <property type="entry name" value="COBALT-PRECORRIN-6A REDUCTASE"/>
    <property type="match status" value="1"/>
</dbReference>
<dbReference type="UniPathway" id="UPA00148"/>
<sequence length="238" mass="24626">MTVLVLAGTAEGRALVGALAERGVAVVASLAGVTERPEALAAPVRVGGFGGAEGFRDYLRTVPVRAVVDATHPFAARMGPRSAAVCAEEGLPYLRLLRPAWAPGPGDDWREVGGPEEVADVVPEDARIFLAVGAQRAAEFGALAGRAVVLRVADPGAAPVPGWRVIAGRPGDAAAEEALFREEGVDWLVARNSGGTARGKLDAARALGLPVALMRRPPVPEGERVSTVGEAVDWVLRP</sequence>
<keyword evidence="5" id="KW-1185">Reference proteome</keyword>
<dbReference type="EMBL" id="VYQE01000002">
    <property type="protein sequence ID" value="KAA9008934.1"/>
    <property type="molecule type" value="Genomic_DNA"/>
</dbReference>